<evidence type="ECO:0000313" key="9">
    <source>
        <dbReference type="Proteomes" id="UP000663281"/>
    </source>
</evidence>
<dbReference type="AlphaFoldDB" id="A0A974XKC1"/>
<dbReference type="KEGG" id="scyp:JYB88_09750"/>
<comment type="similarity">
    <text evidence="1">Belongs to the 'phage' integrase family.</text>
</comment>
<keyword evidence="3 5" id="KW-0238">DNA-binding</keyword>
<evidence type="ECO:0000256" key="4">
    <source>
        <dbReference type="ARBA" id="ARBA00023172"/>
    </source>
</evidence>
<dbReference type="Gene3D" id="1.10.443.10">
    <property type="entry name" value="Intergrase catalytic core"/>
    <property type="match status" value="1"/>
</dbReference>
<gene>
    <name evidence="8" type="ORF">JYB88_09750</name>
</gene>
<dbReference type="SUPFAM" id="SSF56349">
    <property type="entry name" value="DNA breaking-rejoining enzymes"/>
    <property type="match status" value="1"/>
</dbReference>
<sequence>MAGLTVKAAQSAQPKDKDYKLSDEKGLYLLVTPKGRKYWRYKYRFLGREQKLALGVFPEVSLKEARDARDAARKLVAAGINPNEVKQQSKREAMIASGNSFEAVARDWLDVRSTDKSPDYRARVERYLEMDAFPAIGRKPISEISAPEVLAVLRRVEARGALETAKKLKTFISQIFRYGIASGVAERDPAADLRGALKTRPTGHRAAITNPAEVGRLLASIESFQGSNTVKLALQLSALFFCRPGELRHLEWIDINWDERVIEISAEKMKMREAHMIPLSDQALSILQELRCFNDHSRYVFPSARGPSRPMSDNAVRTALRTLGYDNQTMSPHGFRAMARTILDEVLGYRIEWIEQQLAHAVKDPTGRAYNRTKHLKQRAEMMQHWADYLDELKAQTLAGNVISANFARG</sequence>
<evidence type="ECO:0000256" key="2">
    <source>
        <dbReference type="ARBA" id="ARBA00022908"/>
    </source>
</evidence>
<dbReference type="InterPro" id="IPR011010">
    <property type="entry name" value="DNA_brk_join_enz"/>
</dbReference>
<dbReference type="InterPro" id="IPR053876">
    <property type="entry name" value="Phage_int_M"/>
</dbReference>
<dbReference type="InterPro" id="IPR010998">
    <property type="entry name" value="Integrase_recombinase_N"/>
</dbReference>
<evidence type="ECO:0000256" key="5">
    <source>
        <dbReference type="PROSITE-ProRule" id="PRU01248"/>
    </source>
</evidence>
<dbReference type="InterPro" id="IPR038488">
    <property type="entry name" value="Integrase_DNA-bd_sf"/>
</dbReference>
<dbReference type="CDD" id="cd00801">
    <property type="entry name" value="INT_P4_C"/>
    <property type="match status" value="1"/>
</dbReference>
<dbReference type="PROSITE" id="PS51898">
    <property type="entry name" value="TYR_RECOMBINASE"/>
    <property type="match status" value="1"/>
</dbReference>
<dbReference type="PANTHER" id="PTHR30629">
    <property type="entry name" value="PROPHAGE INTEGRASE"/>
    <property type="match status" value="1"/>
</dbReference>
<dbReference type="InterPro" id="IPR002104">
    <property type="entry name" value="Integrase_catalytic"/>
</dbReference>
<reference evidence="8 9" key="1">
    <citation type="submission" date="2021-03" db="EMBL/GenBank/DDBJ databases">
        <title>Novel species identification of genus Shewanella.</title>
        <authorList>
            <person name="Liu G."/>
            <person name="Zhang Q."/>
        </authorList>
    </citation>
    <scope>NUCLEOTIDE SEQUENCE [LARGE SCALE GENOMIC DNA]</scope>
    <source>
        <strain evidence="8 9">FJAT-53726</strain>
    </source>
</reference>
<feature type="domain" description="Core-binding (CB)" evidence="7">
    <location>
        <begin position="99"/>
        <end position="180"/>
    </location>
</feature>
<dbReference type="Pfam" id="PF22022">
    <property type="entry name" value="Phage_int_M"/>
    <property type="match status" value="1"/>
</dbReference>
<dbReference type="GO" id="GO:0015074">
    <property type="term" value="P:DNA integration"/>
    <property type="evidence" value="ECO:0007669"/>
    <property type="project" value="UniProtKB-KW"/>
</dbReference>
<dbReference type="GO" id="GO:0003677">
    <property type="term" value="F:DNA binding"/>
    <property type="evidence" value="ECO:0007669"/>
    <property type="project" value="UniProtKB-UniRule"/>
</dbReference>
<dbReference type="PANTHER" id="PTHR30629:SF2">
    <property type="entry name" value="PROPHAGE INTEGRASE INTS-RELATED"/>
    <property type="match status" value="1"/>
</dbReference>
<keyword evidence="2" id="KW-0229">DNA integration</keyword>
<feature type="domain" description="Tyr recombinase" evidence="6">
    <location>
        <begin position="204"/>
        <end position="388"/>
    </location>
</feature>
<keyword evidence="9" id="KW-1185">Reference proteome</keyword>
<dbReference type="InterPro" id="IPR025166">
    <property type="entry name" value="Integrase_DNA_bind_dom"/>
</dbReference>
<dbReference type="RefSeq" id="WP_207323991.1">
    <property type="nucleotide sequence ID" value="NZ_CP071504.1"/>
</dbReference>
<evidence type="ECO:0000259" key="7">
    <source>
        <dbReference type="PROSITE" id="PS51900"/>
    </source>
</evidence>
<protein>
    <submittedName>
        <fullName evidence="8">Integrase arm-type DNA-binding domain-containing protein</fullName>
    </submittedName>
</protein>
<dbReference type="Gene3D" id="1.10.150.130">
    <property type="match status" value="1"/>
</dbReference>
<dbReference type="Proteomes" id="UP000663281">
    <property type="component" value="Chromosome"/>
</dbReference>
<evidence type="ECO:0000256" key="1">
    <source>
        <dbReference type="ARBA" id="ARBA00008857"/>
    </source>
</evidence>
<evidence type="ECO:0000313" key="8">
    <source>
        <dbReference type="EMBL" id="QSX28586.1"/>
    </source>
</evidence>
<proteinExistence type="inferred from homology"/>
<dbReference type="Pfam" id="PF13356">
    <property type="entry name" value="Arm-DNA-bind_3"/>
    <property type="match status" value="1"/>
</dbReference>
<dbReference type="InterPro" id="IPR050808">
    <property type="entry name" value="Phage_Integrase"/>
</dbReference>
<evidence type="ECO:0000256" key="3">
    <source>
        <dbReference type="ARBA" id="ARBA00023125"/>
    </source>
</evidence>
<accession>A0A974XKC1</accession>
<dbReference type="InterPro" id="IPR044068">
    <property type="entry name" value="CB"/>
</dbReference>
<dbReference type="PROSITE" id="PS51900">
    <property type="entry name" value="CB"/>
    <property type="match status" value="1"/>
</dbReference>
<evidence type="ECO:0000259" key="6">
    <source>
        <dbReference type="PROSITE" id="PS51898"/>
    </source>
</evidence>
<name>A0A974XKC1_9GAMM</name>
<dbReference type="GO" id="GO:0006310">
    <property type="term" value="P:DNA recombination"/>
    <property type="evidence" value="ECO:0007669"/>
    <property type="project" value="UniProtKB-KW"/>
</dbReference>
<dbReference type="InterPro" id="IPR013762">
    <property type="entry name" value="Integrase-like_cat_sf"/>
</dbReference>
<keyword evidence="4" id="KW-0233">DNA recombination</keyword>
<dbReference type="Gene3D" id="3.30.160.390">
    <property type="entry name" value="Integrase, DNA-binding domain"/>
    <property type="match status" value="1"/>
</dbReference>
<organism evidence="8 9">
    <name type="scientific">Shewanella cyperi</name>
    <dbReference type="NCBI Taxonomy" id="2814292"/>
    <lineage>
        <taxon>Bacteria</taxon>
        <taxon>Pseudomonadati</taxon>
        <taxon>Pseudomonadota</taxon>
        <taxon>Gammaproteobacteria</taxon>
        <taxon>Alteromonadales</taxon>
        <taxon>Shewanellaceae</taxon>
        <taxon>Shewanella</taxon>
    </lineage>
</organism>
<dbReference type="EMBL" id="CP071504">
    <property type="protein sequence ID" value="QSX28586.1"/>
    <property type="molecule type" value="Genomic_DNA"/>
</dbReference>
<dbReference type="Pfam" id="PF00589">
    <property type="entry name" value="Phage_integrase"/>
    <property type="match status" value="1"/>
</dbReference>